<dbReference type="InterPro" id="IPR014919">
    <property type="entry name" value="XisH"/>
</dbReference>
<reference evidence="1 2" key="1">
    <citation type="submission" date="2019-01" db="EMBL/GenBank/DDBJ databases">
        <title>Coherence of Microcystis species and biogeography revealed through population genomics.</title>
        <authorList>
            <person name="Perez-Carrascal O.M."/>
            <person name="Terrat Y."/>
            <person name="Giani A."/>
            <person name="Fortin N."/>
            <person name="Tromas N."/>
            <person name="Shapiro B.J."/>
        </authorList>
    </citation>
    <scope>NUCLEOTIDE SEQUENCE [LARGE SCALE GENOMIC DNA]</scope>
    <source>
        <strain evidence="1">Mn_MB_F_20050700_S1D</strain>
    </source>
</reference>
<dbReference type="AlphaFoldDB" id="A0A552IVI2"/>
<evidence type="ECO:0000313" key="1">
    <source>
        <dbReference type="EMBL" id="TRU87394.1"/>
    </source>
</evidence>
<organism evidence="1 2">
    <name type="scientific">Microcystis novacekii Mn_MB_F_20050700_S1D</name>
    <dbReference type="NCBI Taxonomy" id="2486266"/>
    <lineage>
        <taxon>Bacteria</taxon>
        <taxon>Bacillati</taxon>
        <taxon>Cyanobacteriota</taxon>
        <taxon>Cyanophyceae</taxon>
        <taxon>Oscillatoriophycideae</taxon>
        <taxon>Chroococcales</taxon>
        <taxon>Microcystaceae</taxon>
        <taxon>Microcystis</taxon>
    </lineage>
</organism>
<protein>
    <submittedName>
        <fullName evidence="1">Fatty-acid synthase</fullName>
    </submittedName>
</protein>
<dbReference type="InterPro" id="IPR011856">
    <property type="entry name" value="tRNA_endonuc-like_dom_sf"/>
</dbReference>
<comment type="caution">
    <text evidence="1">The sequence shown here is derived from an EMBL/GenBank/DDBJ whole genome shotgun (WGS) entry which is preliminary data.</text>
</comment>
<name>A0A552IVI2_9CHRO</name>
<dbReference type="CDD" id="cd22366">
    <property type="entry name" value="XisH-like"/>
    <property type="match status" value="1"/>
</dbReference>
<dbReference type="SUPFAM" id="SSF52980">
    <property type="entry name" value="Restriction endonuclease-like"/>
    <property type="match status" value="1"/>
</dbReference>
<sequence length="139" mass="16232">MPAKDRYHQTVKNALIKDGWTITNDPLHLRWGNKDMYVDLRAERLFSAEKEGQRIAVEIKTFGGVSEMLALEQAIGQYFVYLAVIAETKPEYRLYLAIHSIVFFDLFEEPLGQLLLQKYQLSLIVFDPEQEVILEWIHC</sequence>
<proteinExistence type="predicted"/>
<dbReference type="GO" id="GO:0003676">
    <property type="term" value="F:nucleic acid binding"/>
    <property type="evidence" value="ECO:0007669"/>
    <property type="project" value="InterPro"/>
</dbReference>
<accession>A0A552IVI2</accession>
<dbReference type="Gene3D" id="3.40.1350.10">
    <property type="match status" value="1"/>
</dbReference>
<dbReference type="InterPro" id="IPR011335">
    <property type="entry name" value="Restrct_endonuc-II-like"/>
</dbReference>
<dbReference type="EMBL" id="SFAV01000165">
    <property type="protein sequence ID" value="TRU87394.1"/>
    <property type="molecule type" value="Genomic_DNA"/>
</dbReference>
<dbReference type="Proteomes" id="UP000319191">
    <property type="component" value="Unassembled WGS sequence"/>
</dbReference>
<dbReference type="Pfam" id="PF08814">
    <property type="entry name" value="XisH"/>
    <property type="match status" value="1"/>
</dbReference>
<gene>
    <name evidence="1" type="ORF">EWV54_12590</name>
</gene>
<evidence type="ECO:0000313" key="2">
    <source>
        <dbReference type="Proteomes" id="UP000319191"/>
    </source>
</evidence>